<dbReference type="Proteomes" id="UP000244005">
    <property type="component" value="Unassembled WGS sequence"/>
</dbReference>
<organism evidence="11 12">
    <name type="scientific">Marchantia polymorpha</name>
    <name type="common">Common liverwort</name>
    <name type="synonym">Marchantia aquatica</name>
    <dbReference type="NCBI Taxonomy" id="3197"/>
    <lineage>
        <taxon>Eukaryota</taxon>
        <taxon>Viridiplantae</taxon>
        <taxon>Streptophyta</taxon>
        <taxon>Embryophyta</taxon>
        <taxon>Marchantiophyta</taxon>
        <taxon>Marchantiopsida</taxon>
        <taxon>Marchantiidae</taxon>
        <taxon>Marchantiales</taxon>
        <taxon>Marchantiaceae</taxon>
        <taxon>Marchantia</taxon>
    </lineage>
</organism>
<dbReference type="GO" id="GO:0043531">
    <property type="term" value="F:ADP binding"/>
    <property type="evidence" value="ECO:0007669"/>
    <property type="project" value="InterPro"/>
</dbReference>
<dbReference type="InterPro" id="IPR002182">
    <property type="entry name" value="NB-ARC"/>
</dbReference>
<dbReference type="AlphaFoldDB" id="A0A2R6W0M6"/>
<reference evidence="12" key="1">
    <citation type="journal article" date="2017" name="Cell">
        <title>Insights into land plant evolution garnered from the Marchantia polymorpha genome.</title>
        <authorList>
            <person name="Bowman J.L."/>
            <person name="Kohchi T."/>
            <person name="Yamato K.T."/>
            <person name="Jenkins J."/>
            <person name="Shu S."/>
            <person name="Ishizaki K."/>
            <person name="Yamaoka S."/>
            <person name="Nishihama R."/>
            <person name="Nakamura Y."/>
            <person name="Berger F."/>
            <person name="Adam C."/>
            <person name="Aki S.S."/>
            <person name="Althoff F."/>
            <person name="Araki T."/>
            <person name="Arteaga-Vazquez M.A."/>
            <person name="Balasubrmanian S."/>
            <person name="Barry K."/>
            <person name="Bauer D."/>
            <person name="Boehm C.R."/>
            <person name="Briginshaw L."/>
            <person name="Caballero-Perez J."/>
            <person name="Catarino B."/>
            <person name="Chen F."/>
            <person name="Chiyoda S."/>
            <person name="Chovatia M."/>
            <person name="Davies K.M."/>
            <person name="Delmans M."/>
            <person name="Demura T."/>
            <person name="Dierschke T."/>
            <person name="Dolan L."/>
            <person name="Dorantes-Acosta A.E."/>
            <person name="Eklund D.M."/>
            <person name="Florent S.N."/>
            <person name="Flores-Sandoval E."/>
            <person name="Fujiyama A."/>
            <person name="Fukuzawa H."/>
            <person name="Galik B."/>
            <person name="Grimanelli D."/>
            <person name="Grimwood J."/>
            <person name="Grossniklaus U."/>
            <person name="Hamada T."/>
            <person name="Haseloff J."/>
            <person name="Hetherington A.J."/>
            <person name="Higo A."/>
            <person name="Hirakawa Y."/>
            <person name="Hundley H.N."/>
            <person name="Ikeda Y."/>
            <person name="Inoue K."/>
            <person name="Inoue S.I."/>
            <person name="Ishida S."/>
            <person name="Jia Q."/>
            <person name="Kakita M."/>
            <person name="Kanazawa T."/>
            <person name="Kawai Y."/>
            <person name="Kawashima T."/>
            <person name="Kennedy M."/>
            <person name="Kinose K."/>
            <person name="Kinoshita T."/>
            <person name="Kohara Y."/>
            <person name="Koide E."/>
            <person name="Komatsu K."/>
            <person name="Kopischke S."/>
            <person name="Kubo M."/>
            <person name="Kyozuka J."/>
            <person name="Lagercrantz U."/>
            <person name="Lin S.S."/>
            <person name="Lindquist E."/>
            <person name="Lipzen A.M."/>
            <person name="Lu C.W."/>
            <person name="De Luna E."/>
            <person name="Martienssen R.A."/>
            <person name="Minamino N."/>
            <person name="Mizutani M."/>
            <person name="Mizutani M."/>
            <person name="Mochizuki N."/>
            <person name="Monte I."/>
            <person name="Mosher R."/>
            <person name="Nagasaki H."/>
            <person name="Nakagami H."/>
            <person name="Naramoto S."/>
            <person name="Nishitani K."/>
            <person name="Ohtani M."/>
            <person name="Okamoto T."/>
            <person name="Okumura M."/>
            <person name="Phillips J."/>
            <person name="Pollak B."/>
            <person name="Reinders A."/>
            <person name="Rovekamp M."/>
            <person name="Sano R."/>
            <person name="Sawa S."/>
            <person name="Schmid M.W."/>
            <person name="Shirakawa M."/>
            <person name="Solano R."/>
            <person name="Spunde A."/>
            <person name="Suetsugu N."/>
            <person name="Sugano S."/>
            <person name="Sugiyama A."/>
            <person name="Sun R."/>
            <person name="Suzuki Y."/>
            <person name="Takenaka M."/>
            <person name="Takezawa D."/>
            <person name="Tomogane H."/>
            <person name="Tsuzuki M."/>
            <person name="Ueda T."/>
            <person name="Umeda M."/>
            <person name="Ward J.M."/>
            <person name="Watanabe Y."/>
            <person name="Yazaki K."/>
            <person name="Yokoyama R."/>
            <person name="Yoshitake Y."/>
            <person name="Yotsui I."/>
            <person name="Zachgo S."/>
            <person name="Schmutz J."/>
        </authorList>
    </citation>
    <scope>NUCLEOTIDE SEQUENCE [LARGE SCALE GENOMIC DNA]</scope>
    <source>
        <strain evidence="12">Tak-1</strain>
    </source>
</reference>
<dbReference type="Gramene" id="Mp8g04260.2">
    <property type="protein sequence ID" value="Mp8g04260.2.cds"/>
    <property type="gene ID" value="Mp8g04260"/>
</dbReference>
<evidence type="ECO:0000256" key="4">
    <source>
        <dbReference type="ARBA" id="ARBA00022737"/>
    </source>
</evidence>
<protein>
    <submittedName>
        <fullName evidence="11">Uncharacterized protein</fullName>
    </submittedName>
</protein>
<reference evidence="11" key="2">
    <citation type="submission" date="2017-12" db="EMBL/GenBank/DDBJ databases">
        <title>WGS assembly of Marchantia polymorpha.</title>
        <authorList>
            <person name="Bowman J.L."/>
            <person name="Kohchi T."/>
            <person name="Yamato K.T."/>
            <person name="Jenkins J."/>
            <person name="Shu S."/>
            <person name="Ishizaki K."/>
            <person name="Yamaoka S."/>
            <person name="Nishihama R."/>
            <person name="Nakamura Y."/>
            <person name="Berger F."/>
            <person name="Adam C."/>
            <person name="Aki S.S."/>
            <person name="Althoff F."/>
            <person name="Araki T."/>
            <person name="Arteaga-Vazquez M.A."/>
            <person name="Balasubrmanian S."/>
            <person name="Bauer D."/>
            <person name="Boehm C.R."/>
            <person name="Briginshaw L."/>
            <person name="Caballero-Perez J."/>
            <person name="Catarino B."/>
            <person name="Chen F."/>
            <person name="Chiyoda S."/>
            <person name="Chovatia M."/>
            <person name="Davies K.M."/>
            <person name="Delmans M."/>
            <person name="Demura T."/>
            <person name="Dierschke T."/>
            <person name="Dolan L."/>
            <person name="Dorantes-Acosta A.E."/>
            <person name="Eklund D.M."/>
            <person name="Florent S.N."/>
            <person name="Flores-Sandoval E."/>
            <person name="Fujiyama A."/>
            <person name="Fukuzawa H."/>
            <person name="Galik B."/>
            <person name="Grimanelli D."/>
            <person name="Grimwood J."/>
            <person name="Grossniklaus U."/>
            <person name="Hamada T."/>
            <person name="Haseloff J."/>
            <person name="Hetherington A.J."/>
            <person name="Higo A."/>
            <person name="Hirakawa Y."/>
            <person name="Hundley H.N."/>
            <person name="Ikeda Y."/>
            <person name="Inoue K."/>
            <person name="Inoue S."/>
            <person name="Ishida S."/>
            <person name="Jia Q."/>
            <person name="Kakita M."/>
            <person name="Kanazawa T."/>
            <person name="Kawai Y."/>
            <person name="Kawashima T."/>
            <person name="Kennedy M."/>
            <person name="Kinose K."/>
            <person name="Kinoshita T."/>
            <person name="Kohara Y."/>
            <person name="Koide E."/>
            <person name="Komatsu K."/>
            <person name="Kopischke S."/>
            <person name="Kubo M."/>
            <person name="Kyozuka J."/>
            <person name="Lagercrantz U."/>
            <person name="Lin S.S."/>
            <person name="Lindquist E."/>
            <person name="Lipzen A.M."/>
            <person name="Lu C."/>
            <person name="Luna E.D."/>
            <person name="Martienssen R.A."/>
            <person name="Minamino N."/>
            <person name="Mizutani M."/>
            <person name="Mizutani M."/>
            <person name="Mochizuki N."/>
            <person name="Monte I."/>
            <person name="Mosher R."/>
            <person name="Nagasaki H."/>
            <person name="Nakagami H."/>
            <person name="Naramoto S."/>
            <person name="Nishitani K."/>
            <person name="Ohtani M."/>
            <person name="Okamoto T."/>
            <person name="Okumura M."/>
            <person name="Phillips J."/>
            <person name="Pollak B."/>
            <person name="Reinders A."/>
            <person name="Roevekamp M."/>
            <person name="Sano R."/>
            <person name="Sawa S."/>
            <person name="Schmid M.W."/>
            <person name="Shirakawa M."/>
            <person name="Solano R."/>
            <person name="Spunde A."/>
            <person name="Suetsugu N."/>
            <person name="Sugano S."/>
            <person name="Sugiyama A."/>
            <person name="Sun R."/>
            <person name="Suzuki Y."/>
            <person name="Takenaka M."/>
            <person name="Takezawa D."/>
            <person name="Tomogane H."/>
            <person name="Tsuzuki M."/>
            <person name="Ueda T."/>
            <person name="Umeda M."/>
            <person name="Ward J.M."/>
            <person name="Watanabe Y."/>
            <person name="Yazaki K."/>
            <person name="Yokoyama R."/>
            <person name="Yoshitake Y."/>
            <person name="Yotsui I."/>
            <person name="Zachgo S."/>
            <person name="Schmutz J."/>
        </authorList>
    </citation>
    <scope>NUCLEOTIDE SEQUENCE [LARGE SCALE GENOMIC DNA]</scope>
    <source>
        <strain evidence="11">Tak-1</strain>
    </source>
</reference>
<dbReference type="InterPro" id="IPR042197">
    <property type="entry name" value="Apaf_helical"/>
</dbReference>
<dbReference type="SUPFAM" id="SSF52058">
    <property type="entry name" value="L domain-like"/>
    <property type="match status" value="1"/>
</dbReference>
<dbReference type="PRINTS" id="PR00364">
    <property type="entry name" value="DISEASERSIST"/>
</dbReference>
<evidence type="ECO:0000256" key="3">
    <source>
        <dbReference type="ARBA" id="ARBA00004370"/>
    </source>
</evidence>
<evidence type="ECO:0000259" key="9">
    <source>
        <dbReference type="Pfam" id="PF00931"/>
    </source>
</evidence>
<dbReference type="Pfam" id="PF00931">
    <property type="entry name" value="NB-ARC"/>
    <property type="match status" value="1"/>
</dbReference>
<evidence type="ECO:0000256" key="7">
    <source>
        <dbReference type="ARBA" id="ARBA00023136"/>
    </source>
</evidence>
<evidence type="ECO:0000256" key="6">
    <source>
        <dbReference type="ARBA" id="ARBA00023128"/>
    </source>
</evidence>
<dbReference type="GO" id="GO:0005739">
    <property type="term" value="C:mitochondrion"/>
    <property type="evidence" value="ECO:0007669"/>
    <property type="project" value="UniProtKB-SubCell"/>
</dbReference>
<feature type="compositionally biased region" description="Basic and acidic residues" evidence="8">
    <location>
        <begin position="23"/>
        <end position="35"/>
    </location>
</feature>
<evidence type="ECO:0000313" key="12">
    <source>
        <dbReference type="Proteomes" id="UP000244005"/>
    </source>
</evidence>
<evidence type="ECO:0000256" key="8">
    <source>
        <dbReference type="SAM" id="MobiDB-lite"/>
    </source>
</evidence>
<dbReference type="Gene3D" id="3.40.50.1820">
    <property type="entry name" value="alpha/beta hydrolase"/>
    <property type="match status" value="1"/>
</dbReference>
<dbReference type="PANTHER" id="PTHR48182:SF2">
    <property type="entry name" value="PROTEIN SERAC1"/>
    <property type="match status" value="1"/>
</dbReference>
<dbReference type="GO" id="GO:0016020">
    <property type="term" value="C:membrane"/>
    <property type="evidence" value="ECO:0007669"/>
    <property type="project" value="UniProtKB-SubCell"/>
</dbReference>
<evidence type="ECO:0000256" key="1">
    <source>
        <dbReference type="ARBA" id="ARBA00004173"/>
    </source>
</evidence>
<keyword evidence="5" id="KW-0256">Endoplasmic reticulum</keyword>
<keyword evidence="6" id="KW-0496">Mitochondrion</keyword>
<dbReference type="InterPro" id="IPR027417">
    <property type="entry name" value="P-loop_NTPase"/>
</dbReference>
<dbReference type="SUPFAM" id="SSF53474">
    <property type="entry name" value="alpha/beta-Hydrolases"/>
    <property type="match status" value="1"/>
</dbReference>
<dbReference type="InterPro" id="IPR052374">
    <property type="entry name" value="SERAC1"/>
</dbReference>
<dbReference type="Gramene" id="Mp8g04260.1">
    <property type="protein sequence ID" value="Mp8g04260.1.cds"/>
    <property type="gene ID" value="Mp8g04260"/>
</dbReference>
<evidence type="ECO:0000256" key="2">
    <source>
        <dbReference type="ARBA" id="ARBA00004240"/>
    </source>
</evidence>
<dbReference type="GO" id="GO:0005783">
    <property type="term" value="C:endoplasmic reticulum"/>
    <property type="evidence" value="ECO:0007669"/>
    <property type="project" value="UniProtKB-SubCell"/>
</dbReference>
<evidence type="ECO:0000259" key="10">
    <source>
        <dbReference type="Pfam" id="PF23598"/>
    </source>
</evidence>
<dbReference type="InterPro" id="IPR032675">
    <property type="entry name" value="LRR_dom_sf"/>
</dbReference>
<accession>A0A2R6W0M6</accession>
<dbReference type="InterPro" id="IPR055414">
    <property type="entry name" value="LRR_R13L4/SHOC2-like"/>
</dbReference>
<sequence length="1028" mass="116941">MDPRTQASMGFPCPRGLCSPDPRSQEIEPSRAESLRKCRWKQKSDSVHELSSASGKRTDVVFFHGLQLGPAHEAHLSTWKSRSDTPEVWLKWLHEDNPSLRIIAVSYDASMKKDSKNGRMDIFQVSENLLHELIMAGVGKTGPVIFVGHSFGGIIVKEICRQAHLTRSLGEDIPAETTLLQNLRGLFYFGVPHRGSSFTDVLEEINFEKGELVDYVKVFSKDLARLNDVFDRLCEKYEWRVAGVGESLPTLLPNGFFGVIVDEASARCRDFIVVKEDHFSICQPASKTSTSYLHLVNFIDKIQVKVKKTATDEQALPKIQVGRLKSLEGEEIQQLLEKGTLGFWGMVGVGKTTLCKAVFNDLWNEFPYTLFAEGVKRIPGDEKEFEETVLSFVHHKGKKMAPAPNLVQLRGKKLLVAFDDVEKEREIDLLRKLSRLSTESSRYIVTSQNRQMLFKIDSIHIYEVERLHWEDSKLLFKKLAFPDNQPLPKWQQECMEDVVQKCGGLPLTLEVVANYLKGCNSKDVWQQLPNYLVNAEHGETVGLDKVWMLPKISYDNLRPEAKQMFLEAATFFQERLVENHGWRHGQRLWTLSEAKLLWSMMYGNEALHWRTLVDRSLVSDVPEDSAIRVHELLKRLGHSLADTDGFKIRVDSVGNLIKILHDGKCKIKNVHTLQVVCKETSSQFLSPKLCIRCFLFQSGWISRCEHLFEHLPSDSICNMESLRFLQLVDCEFEEGKVILPRSVVVFSSQNSGKYISFPESSPLVYLSMKAFKIERLPESVCGLSNLRFLHLEAGNLLSLPDNFGNLKKLQQLKLVAQRLKELPASFGWLEDLRKVHLDCDQLKCLPETIGLLRQLQELNLGCDKLVSLPLSIGQLVALQDLSLRCNALEELPDPFGALVGLRKLELQCDELLHIPESIASLKQLRELILLCRKLRSLPQSFGELEALQDLCLQCDSLESLPDSLDDLQALQKLNLKRLCSGLSDTSESKVEYVTVFAYPGVFRTIETFELHVGNPELNEYYQYSELRV</sequence>
<comment type="subcellular location">
    <subcellularLocation>
        <location evidence="2">Endoplasmic reticulum</location>
    </subcellularLocation>
    <subcellularLocation>
        <location evidence="3">Membrane</location>
    </subcellularLocation>
    <subcellularLocation>
        <location evidence="1">Mitochondrion</location>
    </subcellularLocation>
</comment>
<dbReference type="GO" id="GO:0005737">
    <property type="term" value="C:cytoplasm"/>
    <property type="evidence" value="ECO:0000318"/>
    <property type="project" value="GO_Central"/>
</dbReference>
<evidence type="ECO:0000313" key="11">
    <source>
        <dbReference type="EMBL" id="PTQ27402.1"/>
    </source>
</evidence>
<name>A0A2R6W0M6_MARPO</name>
<dbReference type="OMA" id="YERINGE"/>
<dbReference type="EMBL" id="KZ772868">
    <property type="protein sequence ID" value="PTQ27401.1"/>
    <property type="molecule type" value="Genomic_DNA"/>
</dbReference>
<dbReference type="Gene3D" id="1.10.8.430">
    <property type="entry name" value="Helical domain of apoptotic protease-activating factors"/>
    <property type="match status" value="1"/>
</dbReference>
<feature type="domain" description="NB-ARC" evidence="9">
    <location>
        <begin position="335"/>
        <end position="484"/>
    </location>
</feature>
<keyword evidence="7" id="KW-0472">Membrane</keyword>
<dbReference type="EMBL" id="KZ772868">
    <property type="protein sequence ID" value="PTQ27402.1"/>
    <property type="molecule type" value="Genomic_DNA"/>
</dbReference>
<gene>
    <name evidence="11" type="ORF">MARPO_0200s0002</name>
</gene>
<dbReference type="PANTHER" id="PTHR48182">
    <property type="entry name" value="PROTEIN SERAC1"/>
    <property type="match status" value="1"/>
</dbReference>
<dbReference type="Gene3D" id="3.80.10.10">
    <property type="entry name" value="Ribonuclease Inhibitor"/>
    <property type="match status" value="1"/>
</dbReference>
<dbReference type="OrthoDB" id="5086500at2759"/>
<evidence type="ECO:0000256" key="5">
    <source>
        <dbReference type="ARBA" id="ARBA00022824"/>
    </source>
</evidence>
<dbReference type="Gene3D" id="3.40.50.300">
    <property type="entry name" value="P-loop containing nucleotide triphosphate hydrolases"/>
    <property type="match status" value="1"/>
</dbReference>
<feature type="region of interest" description="Disordered" evidence="8">
    <location>
        <begin position="1"/>
        <end position="35"/>
    </location>
</feature>
<dbReference type="Pfam" id="PF23598">
    <property type="entry name" value="LRR_14"/>
    <property type="match status" value="1"/>
</dbReference>
<keyword evidence="12" id="KW-1185">Reference proteome</keyword>
<keyword evidence="4" id="KW-0677">Repeat</keyword>
<proteinExistence type="predicted"/>
<dbReference type="InterPro" id="IPR029058">
    <property type="entry name" value="AB_hydrolase_fold"/>
</dbReference>
<dbReference type="GO" id="GO:0006952">
    <property type="term" value="P:defense response"/>
    <property type="evidence" value="ECO:0007669"/>
    <property type="project" value="UniProtKB-KW"/>
</dbReference>
<dbReference type="SUPFAM" id="SSF52540">
    <property type="entry name" value="P-loop containing nucleoside triphosphate hydrolases"/>
    <property type="match status" value="1"/>
</dbReference>
<feature type="domain" description="Disease resistance R13L4/SHOC-2-like LRR" evidence="10">
    <location>
        <begin position="741"/>
        <end position="887"/>
    </location>
</feature>